<dbReference type="InterPro" id="IPR037010">
    <property type="entry name" value="VitB12-dep_Met_synth_activ_sf"/>
</dbReference>
<evidence type="ECO:0008006" key="3">
    <source>
        <dbReference type="Google" id="ProtNLM"/>
    </source>
</evidence>
<dbReference type="Proteomes" id="UP000824048">
    <property type="component" value="Unassembled WGS sequence"/>
</dbReference>
<name>A0A9D2EPZ7_9FIRM</name>
<reference evidence="1" key="1">
    <citation type="journal article" date="2021" name="PeerJ">
        <title>Extensive microbial diversity within the chicken gut microbiome revealed by metagenomics and culture.</title>
        <authorList>
            <person name="Gilroy R."/>
            <person name="Ravi A."/>
            <person name="Getino M."/>
            <person name="Pursley I."/>
            <person name="Horton D.L."/>
            <person name="Alikhan N.F."/>
            <person name="Baker D."/>
            <person name="Gharbi K."/>
            <person name="Hall N."/>
            <person name="Watson M."/>
            <person name="Adriaenssens E.M."/>
            <person name="Foster-Nyarko E."/>
            <person name="Jarju S."/>
            <person name="Secka A."/>
            <person name="Antonio M."/>
            <person name="Oren A."/>
            <person name="Chaudhuri R.R."/>
            <person name="La Ragione R."/>
            <person name="Hildebrand F."/>
            <person name="Pallen M.J."/>
        </authorList>
    </citation>
    <scope>NUCLEOTIDE SEQUENCE</scope>
    <source>
        <strain evidence="1">ChiSxjej1B13-11774</strain>
    </source>
</reference>
<organism evidence="1 2">
    <name type="scientific">Candidatus Gemmiger excrementigallinarum</name>
    <dbReference type="NCBI Taxonomy" id="2838609"/>
    <lineage>
        <taxon>Bacteria</taxon>
        <taxon>Bacillati</taxon>
        <taxon>Bacillota</taxon>
        <taxon>Clostridia</taxon>
        <taxon>Eubacteriales</taxon>
        <taxon>Gemmiger</taxon>
    </lineage>
</organism>
<protein>
    <recommendedName>
        <fullName evidence="3">Methionine synthase</fullName>
    </recommendedName>
</protein>
<sequence>MAATLGSEVDTLLRRLELSDIALAATADAMASVMLEQVCDALEDELRVDLQNSHRYLTGRFAPGYGDCPLELNDEICLAADSVRGCGIAVTSQHLLAPRKSTTALLGVADHPVTGTLAGCTTCHLRETCIFRKKGTTCFAKN</sequence>
<dbReference type="EMBL" id="DXBP01000003">
    <property type="protein sequence ID" value="HIZ41111.1"/>
    <property type="molecule type" value="Genomic_DNA"/>
</dbReference>
<reference evidence="1" key="2">
    <citation type="submission" date="2021-04" db="EMBL/GenBank/DDBJ databases">
        <authorList>
            <person name="Gilroy R."/>
        </authorList>
    </citation>
    <scope>NUCLEOTIDE SEQUENCE</scope>
    <source>
        <strain evidence="1">ChiSxjej1B13-11774</strain>
    </source>
</reference>
<gene>
    <name evidence="1" type="ORF">H9811_00960</name>
</gene>
<proteinExistence type="predicted"/>
<evidence type="ECO:0000313" key="2">
    <source>
        <dbReference type="Proteomes" id="UP000824048"/>
    </source>
</evidence>
<dbReference type="SUPFAM" id="SSF56507">
    <property type="entry name" value="Methionine synthase activation domain-like"/>
    <property type="match status" value="1"/>
</dbReference>
<accession>A0A9D2EPZ7</accession>
<dbReference type="GO" id="GO:0008705">
    <property type="term" value="F:methionine synthase activity"/>
    <property type="evidence" value="ECO:0007669"/>
    <property type="project" value="InterPro"/>
</dbReference>
<evidence type="ECO:0000313" key="1">
    <source>
        <dbReference type="EMBL" id="HIZ41111.1"/>
    </source>
</evidence>
<dbReference type="AlphaFoldDB" id="A0A9D2EPZ7"/>
<comment type="caution">
    <text evidence="1">The sequence shown here is derived from an EMBL/GenBank/DDBJ whole genome shotgun (WGS) entry which is preliminary data.</text>
</comment>
<dbReference type="Gene3D" id="3.40.109.40">
    <property type="match status" value="1"/>
</dbReference>